<dbReference type="PANTHER" id="PTHR38032:SF1">
    <property type="entry name" value="RNA-BINDING PROTEIN KHPB N-TERMINAL DOMAIN-CONTAINING PROTEIN"/>
    <property type="match status" value="1"/>
</dbReference>
<dbReference type="Pfam" id="PF03961">
    <property type="entry name" value="FapA"/>
    <property type="match status" value="1"/>
</dbReference>
<name>A0AAU9ESC2_9FIRM</name>
<dbReference type="AlphaFoldDB" id="A0AAU9ESC2"/>
<feature type="domain" description="Flagellar Assembly Protein A N-terminal region" evidence="2">
    <location>
        <begin position="17"/>
        <end position="185"/>
    </location>
</feature>
<organism evidence="3 4">
    <name type="scientific">Helicovermis profundi</name>
    <dbReference type="NCBI Taxonomy" id="3065157"/>
    <lineage>
        <taxon>Bacteria</taxon>
        <taxon>Bacillati</taxon>
        <taxon>Bacillota</taxon>
        <taxon>Clostridia</taxon>
        <taxon>Helicovermis</taxon>
    </lineage>
</organism>
<evidence type="ECO:0000313" key="4">
    <source>
        <dbReference type="Proteomes" id="UP001321786"/>
    </source>
</evidence>
<evidence type="ECO:0000313" key="3">
    <source>
        <dbReference type="EMBL" id="BEP29350.1"/>
    </source>
</evidence>
<evidence type="ECO:0000259" key="2">
    <source>
        <dbReference type="Pfam" id="PF20250"/>
    </source>
</evidence>
<evidence type="ECO:0000256" key="1">
    <source>
        <dbReference type="SAM" id="Coils"/>
    </source>
</evidence>
<dbReference type="Pfam" id="PF20250">
    <property type="entry name" value="FapA_N"/>
    <property type="match status" value="1"/>
</dbReference>
<dbReference type="KEGG" id="hprf:HLPR_16810"/>
<dbReference type="RefSeq" id="WP_338534988.1">
    <property type="nucleotide sequence ID" value="NZ_AP028654.1"/>
</dbReference>
<keyword evidence="4" id="KW-1185">Reference proteome</keyword>
<proteinExistence type="predicted"/>
<keyword evidence="1" id="KW-0175">Coiled coil</keyword>
<dbReference type="PANTHER" id="PTHR38032">
    <property type="entry name" value="POLYMERASE-RELATED"/>
    <property type="match status" value="1"/>
</dbReference>
<dbReference type="Proteomes" id="UP001321786">
    <property type="component" value="Chromosome"/>
</dbReference>
<dbReference type="InterPro" id="IPR046866">
    <property type="entry name" value="FapA_N"/>
</dbReference>
<dbReference type="EMBL" id="AP028654">
    <property type="protein sequence ID" value="BEP29350.1"/>
    <property type="molecule type" value="Genomic_DNA"/>
</dbReference>
<reference evidence="3 4" key="1">
    <citation type="submission" date="2023-08" db="EMBL/GenBank/DDBJ databases">
        <title>Helicovermis profunda gen. nov., sp. nov., a novel mesophilic, fermentative bacterium within the Bacillota from a deep-sea hydrothermal vent chimney.</title>
        <authorList>
            <person name="Miyazaki U."/>
            <person name="Mizutani D."/>
            <person name="Hashimoto Y."/>
            <person name="Tame A."/>
            <person name="Sawayama S."/>
            <person name="Miyazaki J."/>
            <person name="Takai K."/>
            <person name="Nakagawa S."/>
        </authorList>
    </citation>
    <scope>NUCLEOTIDE SEQUENCE [LARGE SCALE GENOMIC DNA]</scope>
    <source>
        <strain evidence="3 4">S502</strain>
    </source>
</reference>
<feature type="coiled-coil region" evidence="1">
    <location>
        <begin position="348"/>
        <end position="382"/>
    </location>
</feature>
<accession>A0AAU9ESC2</accession>
<dbReference type="InterPro" id="IPR005646">
    <property type="entry name" value="FapA"/>
</dbReference>
<dbReference type="InterPro" id="IPR046865">
    <property type="entry name" value="FapA_b_solenoid"/>
</dbReference>
<gene>
    <name evidence="3" type="ORF">HLPR_16810</name>
</gene>
<sequence>MDENKVPLKNDEKKYEIIIKLSSDYYSAFLTIIKYEEFSIKREEIISALSAKNITYGIEEEAIDFIVQNPHEVSDVKIAIGKPHINGKDGEIIYKIKKDKKIKPKILPNGNVDFKDLSFITSIKKGQILAEMIPPTKGSKGTTVTNKVINAKSGKMINFKFGKNVELSEDSMALIASADGTIVFDGDKITIIELLEIKGDVGVKTGNIKFSGKVIVNGSLTSGYIIDCDDDLEIRGIVESAEVICKGNVLISSGIQGNDLAKLNIKGDLVSNFINNCSCKVGGDIESGSIMHSNIVCDGSIHLKGKSGLLVGGEVNVRKEILAKTIGSDMGTLTKLTLGIDSEIIKEYQTITDMLKETKESKKKLEQLINLLTRQLKSDKDNEETKLMLEKTKLSKKQINMEFMELSEKFVKINEFINELQGAKVAAGIIHVGTMIKIGNSNYNVKNTLKGVELYREKGQIVAVAI</sequence>
<protein>
    <recommendedName>
        <fullName evidence="2">Flagellar Assembly Protein A N-terminal region domain-containing protein</fullName>
    </recommendedName>
</protein>